<accession>A0AC34QNT3</accession>
<proteinExistence type="predicted"/>
<reference evidence="2" key="1">
    <citation type="submission" date="2022-11" db="UniProtKB">
        <authorList>
            <consortium name="WormBaseParasite"/>
        </authorList>
    </citation>
    <scope>IDENTIFICATION</scope>
</reference>
<protein>
    <submittedName>
        <fullName evidence="2">Transcription elongation factor S-II</fullName>
    </submittedName>
</protein>
<evidence type="ECO:0000313" key="1">
    <source>
        <dbReference type="Proteomes" id="UP000887576"/>
    </source>
</evidence>
<name>A0AC34QNT3_9BILA</name>
<organism evidence="1 2">
    <name type="scientific">Panagrolaimus sp. JU765</name>
    <dbReference type="NCBI Taxonomy" id="591449"/>
    <lineage>
        <taxon>Eukaryota</taxon>
        <taxon>Metazoa</taxon>
        <taxon>Ecdysozoa</taxon>
        <taxon>Nematoda</taxon>
        <taxon>Chromadorea</taxon>
        <taxon>Rhabditida</taxon>
        <taxon>Tylenchina</taxon>
        <taxon>Panagrolaimomorpha</taxon>
        <taxon>Panagrolaimoidea</taxon>
        <taxon>Panagrolaimidae</taxon>
        <taxon>Panagrolaimus</taxon>
    </lineage>
</organism>
<dbReference type="Proteomes" id="UP000887576">
    <property type="component" value="Unplaced"/>
</dbReference>
<dbReference type="WBParaSite" id="JU765_v2.g18013.t1">
    <property type="protein sequence ID" value="JU765_v2.g18013.t1"/>
    <property type="gene ID" value="JU765_v2.g18013"/>
</dbReference>
<evidence type="ECO:0000313" key="2">
    <source>
        <dbReference type="WBParaSite" id="JU765_v2.g18013.t1"/>
    </source>
</evidence>
<sequence>MSEADVYKVISKFDKISAGKKPMDDVSQLIEYLERLEISVDILNKTRIGIVLNEFRKKIDDDRIAKRAKHLIKKWKQTMDGGQPASTVEGNRLSRSENGTRKAASQSSPAIMQEAKKAKVEDVKPVKTETPLPPKPAPVPTPPTKTVVDQKPKVKNEVPPSTSVKLPPRDHSLKLPQDDARSRNVTVLANSLKSGDYPEGSQNPDNLAIVIEDAIFEAHAGEKYSSMLRSRVFNLRDKRNPGLRENVLLGNISPKKFAVMTADEMASNEMKKLRDKFTKEAINEHQMAVTEGTPSDMFKCGKCGKNNCTYNQMQTRSADEPMTTFVFCRECGNRWKFC</sequence>